<comment type="caution">
    <text evidence="15">The sequence shown here is derived from an EMBL/GenBank/DDBJ whole genome shotgun (WGS) entry which is preliminary data.</text>
</comment>
<dbReference type="CDD" id="cd09110">
    <property type="entry name" value="PLDc_CLS_1"/>
    <property type="match status" value="1"/>
</dbReference>
<keyword evidence="7 12" id="KW-1133">Transmembrane helix</keyword>
<dbReference type="Pfam" id="PF13091">
    <property type="entry name" value="PLDc_2"/>
    <property type="match status" value="2"/>
</dbReference>
<keyword evidence="3 12" id="KW-0444">Lipid biosynthesis</keyword>
<dbReference type="Pfam" id="PF13396">
    <property type="entry name" value="PLDc_N"/>
    <property type="match status" value="1"/>
</dbReference>
<feature type="transmembrane region" description="Helical" evidence="12">
    <location>
        <begin position="39"/>
        <end position="59"/>
    </location>
</feature>
<keyword evidence="11 12" id="KW-1208">Phospholipid metabolism</keyword>
<feature type="domain" description="PLD phosphodiesterase" evidence="14">
    <location>
        <begin position="397"/>
        <end position="424"/>
    </location>
</feature>
<keyword evidence="10 12" id="KW-0594">Phospholipid biosynthesis</keyword>
<evidence type="ECO:0000256" key="2">
    <source>
        <dbReference type="ARBA" id="ARBA00022475"/>
    </source>
</evidence>
<dbReference type="SMART" id="SM00155">
    <property type="entry name" value="PLDc"/>
    <property type="match status" value="2"/>
</dbReference>
<keyword evidence="16" id="KW-1185">Reference proteome</keyword>
<keyword evidence="9 12" id="KW-0472">Membrane</keyword>
<evidence type="ECO:0000256" key="6">
    <source>
        <dbReference type="ARBA" id="ARBA00022737"/>
    </source>
</evidence>
<evidence type="ECO:0000256" key="9">
    <source>
        <dbReference type="ARBA" id="ARBA00023136"/>
    </source>
</evidence>
<keyword evidence="6" id="KW-0677">Repeat</keyword>
<feature type="active site" evidence="12">
    <location>
        <position position="232"/>
    </location>
</feature>
<evidence type="ECO:0000313" key="16">
    <source>
        <dbReference type="Proteomes" id="UP001595953"/>
    </source>
</evidence>
<evidence type="ECO:0000256" key="8">
    <source>
        <dbReference type="ARBA" id="ARBA00023098"/>
    </source>
</evidence>
<protein>
    <recommendedName>
        <fullName evidence="12 13">Cardiolipin synthase</fullName>
        <shortName evidence="12">CL synthase</shortName>
        <ecNumber evidence="12 13">2.7.8.-</ecNumber>
    </recommendedName>
</protein>
<dbReference type="Proteomes" id="UP001595953">
    <property type="component" value="Unassembled WGS sequence"/>
</dbReference>
<feature type="active site" evidence="12">
    <location>
        <position position="227"/>
    </location>
</feature>
<comment type="similarity">
    <text evidence="12">Belongs to the phospholipase D family. Cardiolipin synthase subfamily.</text>
</comment>
<sequence length="484" mass="55411">MVDFIRDNLWNILVVINYLVAISAAIIILLKNINPAKTVSYIIVLVFFPFLGVLVYYLFGQEYRKTKIFNRKGILNRTIIKKVNEDFELGKAEFDKIDAKLDEKIKLVKLLKNSEDAPLTLNNQMTILKNGEVKFKQLLKDLKAAEHHIHLEYYIIKDDQIGTKVLDIICEKASKGLEVRLTFDDVGSSLSSSSKKKLKKSGVQFYPFMPVLFSGFTGKMNYRNHRKIAIIDGKIAYVGGINIADNYINSEAKTEYWRDTHLRIMGDAVKSLQIHFLTTWDFVSDEALKITPRFFPELEVKENLAIQIAASGPDSNRATIMEAIFTAITTAEDYIYITTPYFIPNSQIFTALQVASKSDIDVRIIIPKESDSWVAKYATNSFLEPLLEAGVKVYRYHKGFVHAKTMVVDDLFCTVGTSNMDNRSFNINFEINALIYNKDQSKTLKTHFLLDIKNAELVNYKQWQERSGFDKVKESLSRLWAPLL</sequence>
<feature type="active site" evidence="12">
    <location>
        <position position="402"/>
    </location>
</feature>
<feature type="active site" evidence="12">
    <location>
        <position position="409"/>
    </location>
</feature>
<evidence type="ECO:0000256" key="10">
    <source>
        <dbReference type="ARBA" id="ARBA00023209"/>
    </source>
</evidence>
<evidence type="ECO:0000313" key="15">
    <source>
        <dbReference type="EMBL" id="MFC4721283.1"/>
    </source>
</evidence>
<dbReference type="PROSITE" id="PS50035">
    <property type="entry name" value="PLD"/>
    <property type="match status" value="2"/>
</dbReference>
<evidence type="ECO:0000256" key="4">
    <source>
        <dbReference type="ARBA" id="ARBA00022679"/>
    </source>
</evidence>
<comment type="function">
    <text evidence="12">Catalyzes the reversible phosphatidyl group transfer from one phosphatidylglycerol molecule to another to form cardiolipin (CL) (diphosphatidylglycerol) and glycerol.</text>
</comment>
<accession>A0ABV9N2U9</accession>
<gene>
    <name evidence="15" type="primary">cls</name>
    <name evidence="15" type="ORF">ACFO5O_03035</name>
</gene>
<feature type="transmembrane region" description="Helical" evidence="12">
    <location>
        <begin position="12"/>
        <end position="33"/>
    </location>
</feature>
<evidence type="ECO:0000256" key="1">
    <source>
        <dbReference type="ARBA" id="ARBA00004651"/>
    </source>
</evidence>
<evidence type="ECO:0000259" key="14">
    <source>
        <dbReference type="PROSITE" id="PS50035"/>
    </source>
</evidence>
<evidence type="ECO:0000256" key="5">
    <source>
        <dbReference type="ARBA" id="ARBA00022692"/>
    </source>
</evidence>
<dbReference type="InterPro" id="IPR022924">
    <property type="entry name" value="Cardiolipin_synthase"/>
</dbReference>
<evidence type="ECO:0000256" key="3">
    <source>
        <dbReference type="ARBA" id="ARBA00022516"/>
    </source>
</evidence>
<dbReference type="NCBIfam" id="TIGR04265">
    <property type="entry name" value="bac_cardiolipin"/>
    <property type="match status" value="1"/>
</dbReference>
<evidence type="ECO:0000256" key="11">
    <source>
        <dbReference type="ARBA" id="ARBA00023264"/>
    </source>
</evidence>
<dbReference type="PANTHER" id="PTHR21248:SF22">
    <property type="entry name" value="PHOSPHOLIPASE D"/>
    <property type="match status" value="1"/>
</dbReference>
<dbReference type="InterPro" id="IPR025202">
    <property type="entry name" value="PLD-like_dom"/>
</dbReference>
<evidence type="ECO:0000256" key="12">
    <source>
        <dbReference type="HAMAP-Rule" id="MF_01916"/>
    </source>
</evidence>
<proteinExistence type="inferred from homology"/>
<keyword evidence="5 12" id="KW-0812">Transmembrane</keyword>
<evidence type="ECO:0000256" key="13">
    <source>
        <dbReference type="NCBIfam" id="TIGR04265"/>
    </source>
</evidence>
<comment type="catalytic activity">
    <reaction evidence="12">
        <text>2 a 1,2-diacyl-sn-glycero-3-phospho-(1'-sn-glycerol) = a cardiolipin + glycerol</text>
        <dbReference type="Rhea" id="RHEA:31451"/>
        <dbReference type="ChEBI" id="CHEBI:17754"/>
        <dbReference type="ChEBI" id="CHEBI:62237"/>
        <dbReference type="ChEBI" id="CHEBI:64716"/>
    </reaction>
</comment>
<dbReference type="Gene3D" id="3.30.870.10">
    <property type="entry name" value="Endonuclease Chain A"/>
    <property type="match status" value="2"/>
</dbReference>
<dbReference type="CDD" id="cd09112">
    <property type="entry name" value="PLDc_CLS_2"/>
    <property type="match status" value="1"/>
</dbReference>
<dbReference type="InterPro" id="IPR001736">
    <property type="entry name" value="PLipase_D/transphosphatidylase"/>
</dbReference>
<keyword evidence="2 12" id="KW-1003">Cell membrane</keyword>
<dbReference type="SUPFAM" id="SSF56024">
    <property type="entry name" value="Phospholipase D/nuclease"/>
    <property type="match status" value="2"/>
</dbReference>
<organism evidence="15 16">
    <name type="scientific">Geojedonia litorea</name>
    <dbReference type="NCBI Taxonomy" id="1268269"/>
    <lineage>
        <taxon>Bacteria</taxon>
        <taxon>Pseudomonadati</taxon>
        <taxon>Bacteroidota</taxon>
        <taxon>Flavobacteriia</taxon>
        <taxon>Flavobacteriales</taxon>
        <taxon>Flavobacteriaceae</taxon>
        <taxon>Geojedonia</taxon>
    </lineage>
</organism>
<feature type="domain" description="PLD phosphodiesterase" evidence="14">
    <location>
        <begin position="220"/>
        <end position="247"/>
    </location>
</feature>
<dbReference type="PANTHER" id="PTHR21248">
    <property type="entry name" value="CARDIOLIPIN SYNTHASE"/>
    <property type="match status" value="1"/>
</dbReference>
<keyword evidence="8 12" id="KW-0443">Lipid metabolism</keyword>
<feature type="active site" evidence="12">
    <location>
        <position position="225"/>
    </location>
</feature>
<dbReference type="InterPro" id="IPR027379">
    <property type="entry name" value="CLS_N"/>
</dbReference>
<dbReference type="HAMAP" id="MF_01916">
    <property type="entry name" value="Cardiolipin_synth_Cls"/>
    <property type="match status" value="1"/>
</dbReference>
<evidence type="ECO:0000256" key="7">
    <source>
        <dbReference type="ARBA" id="ARBA00022989"/>
    </source>
</evidence>
<dbReference type="RefSeq" id="WP_387960835.1">
    <property type="nucleotide sequence ID" value="NZ_JBHSGP010000005.1"/>
</dbReference>
<dbReference type="EC" id="2.7.8.-" evidence="12 13"/>
<keyword evidence="4 12" id="KW-0808">Transferase</keyword>
<dbReference type="InterPro" id="IPR030874">
    <property type="entry name" value="Cardiolipin_synth_Firmi"/>
</dbReference>
<feature type="active site" evidence="12">
    <location>
        <position position="404"/>
    </location>
</feature>
<reference evidence="16" key="1">
    <citation type="journal article" date="2019" name="Int. J. Syst. Evol. Microbiol.">
        <title>The Global Catalogue of Microorganisms (GCM) 10K type strain sequencing project: providing services to taxonomists for standard genome sequencing and annotation.</title>
        <authorList>
            <consortium name="The Broad Institute Genomics Platform"/>
            <consortium name="The Broad Institute Genome Sequencing Center for Infectious Disease"/>
            <person name="Wu L."/>
            <person name="Ma J."/>
        </authorList>
    </citation>
    <scope>NUCLEOTIDE SEQUENCE [LARGE SCALE GENOMIC DNA]</scope>
    <source>
        <strain evidence="16">CCUG 63682</strain>
    </source>
</reference>
<comment type="subcellular location">
    <subcellularLocation>
        <location evidence="1 12">Cell membrane</location>
        <topology evidence="1 12">Multi-pass membrane protein</topology>
    </subcellularLocation>
</comment>
<dbReference type="EMBL" id="JBHSGP010000005">
    <property type="protein sequence ID" value="MFC4721283.1"/>
    <property type="molecule type" value="Genomic_DNA"/>
</dbReference>
<name>A0ABV9N2U9_9FLAO</name>